<feature type="domain" description="Roadblock/LAMTOR2" evidence="1">
    <location>
        <begin position="8"/>
        <end position="61"/>
    </location>
</feature>
<reference evidence="2" key="1">
    <citation type="journal article" date="2014" name="Front. Microbiol.">
        <title>High frequency of phylogenetically diverse reductive dehalogenase-homologous genes in deep subseafloor sedimentary metagenomes.</title>
        <authorList>
            <person name="Kawai M."/>
            <person name="Futagami T."/>
            <person name="Toyoda A."/>
            <person name="Takaki Y."/>
            <person name="Nishi S."/>
            <person name="Hori S."/>
            <person name="Arai W."/>
            <person name="Tsubouchi T."/>
            <person name="Morono Y."/>
            <person name="Uchiyama I."/>
            <person name="Ito T."/>
            <person name="Fujiyama A."/>
            <person name="Inagaki F."/>
            <person name="Takami H."/>
        </authorList>
    </citation>
    <scope>NUCLEOTIDE SEQUENCE</scope>
    <source>
        <strain evidence="2">Expedition CK06-06</strain>
    </source>
</reference>
<name>X1I5E3_9ZZZZ</name>
<dbReference type="InterPro" id="IPR004942">
    <property type="entry name" value="Roadblock/LAMTOR2_dom"/>
</dbReference>
<dbReference type="SUPFAM" id="SSF103196">
    <property type="entry name" value="Roadblock/LC7 domain"/>
    <property type="match status" value="1"/>
</dbReference>
<gene>
    <name evidence="2" type="ORF">S03H2_31253</name>
</gene>
<protein>
    <recommendedName>
        <fullName evidence="1">Roadblock/LAMTOR2 domain-containing protein</fullName>
    </recommendedName>
</protein>
<dbReference type="AlphaFoldDB" id="X1I5E3"/>
<comment type="caution">
    <text evidence="2">The sequence shown here is derived from an EMBL/GenBank/DDBJ whole genome shotgun (WGS) entry which is preliminary data.</text>
</comment>
<dbReference type="Gene3D" id="3.30.450.30">
    <property type="entry name" value="Dynein light chain 2a, cytoplasmic"/>
    <property type="match status" value="1"/>
</dbReference>
<organism evidence="2">
    <name type="scientific">marine sediment metagenome</name>
    <dbReference type="NCBI Taxonomy" id="412755"/>
    <lineage>
        <taxon>unclassified sequences</taxon>
        <taxon>metagenomes</taxon>
        <taxon>ecological metagenomes</taxon>
    </lineage>
</organism>
<feature type="non-terminal residue" evidence="2">
    <location>
        <position position="61"/>
    </location>
</feature>
<sequence>MESVETLDDLLKKLLGAIPEVKSAAIVSAEGLPITSALPQGIDETRIAAMTAALLSLSERA</sequence>
<accession>X1I5E3</accession>
<evidence type="ECO:0000259" key="1">
    <source>
        <dbReference type="Pfam" id="PF03259"/>
    </source>
</evidence>
<dbReference type="EMBL" id="BARU01018940">
    <property type="protein sequence ID" value="GAH61324.1"/>
    <property type="molecule type" value="Genomic_DNA"/>
</dbReference>
<proteinExistence type="predicted"/>
<evidence type="ECO:0000313" key="2">
    <source>
        <dbReference type="EMBL" id="GAH61324.1"/>
    </source>
</evidence>
<dbReference type="Pfam" id="PF03259">
    <property type="entry name" value="Robl_LC7"/>
    <property type="match status" value="1"/>
</dbReference>